<gene>
    <name evidence="2" type="ORF">JHL17_02620</name>
</gene>
<proteinExistence type="predicted"/>
<feature type="compositionally biased region" description="Polar residues" evidence="1">
    <location>
        <begin position="14"/>
        <end position="27"/>
    </location>
</feature>
<sequence length="284" mass="29030">MKVTSDPTAAGNMRPSSTVQPNPQKSAVTPRDAGPAGGSSGVVVDIRSAIQNLKPGMSYSIGEGYVPADISAPGGDKMRNVGVTNFMNAFTDWSNKLSDYWGKVSDFAKKTLNTSGDEVAVLGGAANDIIRTSLAASGVTRPDMPLILKEGGANDPYDPSALANARTGEISIGHQGDGSSNLLSSVSFDRTVDIPDGQMSIVDLDSGDATANSLLASILSGSLGSALSSSDQSGKSGMHRYAVTNGKSGPDAAVGAVLFTRGNDDADVQKAAGLYTKLKSLQQA</sequence>
<organism evidence="2 3">
    <name type="scientific">Azospirillum endophyticum</name>
    <dbReference type="NCBI Taxonomy" id="2800326"/>
    <lineage>
        <taxon>Bacteria</taxon>
        <taxon>Pseudomonadati</taxon>
        <taxon>Pseudomonadota</taxon>
        <taxon>Alphaproteobacteria</taxon>
        <taxon>Rhodospirillales</taxon>
        <taxon>Azospirillaceae</taxon>
        <taxon>Azospirillum</taxon>
    </lineage>
</organism>
<dbReference type="RefSeq" id="WP_200190493.1">
    <property type="nucleotide sequence ID" value="NZ_JAENHM010000007.1"/>
</dbReference>
<keyword evidence="3" id="KW-1185">Reference proteome</keyword>
<reference evidence="3" key="1">
    <citation type="submission" date="2021-01" db="EMBL/GenBank/DDBJ databases">
        <title>Genome public.</title>
        <authorList>
            <person name="Liu C."/>
            <person name="Sun Q."/>
        </authorList>
    </citation>
    <scope>NUCLEOTIDE SEQUENCE [LARGE SCALE GENOMIC DNA]</scope>
    <source>
        <strain evidence="3">YIM B02556</strain>
    </source>
</reference>
<evidence type="ECO:0000313" key="2">
    <source>
        <dbReference type="EMBL" id="MBK1836297.1"/>
    </source>
</evidence>
<protein>
    <submittedName>
        <fullName evidence="2">Uncharacterized protein</fullName>
    </submittedName>
</protein>
<evidence type="ECO:0000256" key="1">
    <source>
        <dbReference type="SAM" id="MobiDB-lite"/>
    </source>
</evidence>
<feature type="region of interest" description="Disordered" evidence="1">
    <location>
        <begin position="1"/>
        <end position="40"/>
    </location>
</feature>
<comment type="caution">
    <text evidence="2">The sequence shown here is derived from an EMBL/GenBank/DDBJ whole genome shotgun (WGS) entry which is preliminary data.</text>
</comment>
<dbReference type="Proteomes" id="UP000652760">
    <property type="component" value="Unassembled WGS sequence"/>
</dbReference>
<accession>A0ABS1EYX4</accession>
<evidence type="ECO:0000313" key="3">
    <source>
        <dbReference type="Proteomes" id="UP000652760"/>
    </source>
</evidence>
<name>A0ABS1EYX4_9PROT</name>
<dbReference type="EMBL" id="JAENHM010000007">
    <property type="protein sequence ID" value="MBK1836297.1"/>
    <property type="molecule type" value="Genomic_DNA"/>
</dbReference>